<proteinExistence type="predicted"/>
<protein>
    <submittedName>
        <fullName evidence="2">Uncharacterized protein</fullName>
    </submittedName>
</protein>
<evidence type="ECO:0000313" key="1">
    <source>
        <dbReference type="Proteomes" id="UP000887565"/>
    </source>
</evidence>
<dbReference type="Proteomes" id="UP000887565">
    <property type="component" value="Unplaced"/>
</dbReference>
<keyword evidence="1" id="KW-1185">Reference proteome</keyword>
<dbReference type="WBParaSite" id="nRc.2.0.1.t19264-RA">
    <property type="protein sequence ID" value="nRc.2.0.1.t19264-RA"/>
    <property type="gene ID" value="nRc.2.0.1.g19264"/>
</dbReference>
<dbReference type="AlphaFoldDB" id="A0A915IZK3"/>
<name>A0A915IZK3_ROMCU</name>
<sequence>MENDRSACMEKCASVLCFSGELGKEGIVFWLSCDQCKQWYHANRNHVHKMPCGDGPKVITHALSDIRNDRQLLYQRLFQSMSSVSSIMTNPEILSGQEVQKIKSLRPDFCQMYTAMLPDNTVIPKDLSWANQNQQCH</sequence>
<accession>A0A915IZK3</accession>
<organism evidence="1 2">
    <name type="scientific">Romanomermis culicivorax</name>
    <name type="common">Nematode worm</name>
    <dbReference type="NCBI Taxonomy" id="13658"/>
    <lineage>
        <taxon>Eukaryota</taxon>
        <taxon>Metazoa</taxon>
        <taxon>Ecdysozoa</taxon>
        <taxon>Nematoda</taxon>
        <taxon>Enoplea</taxon>
        <taxon>Dorylaimia</taxon>
        <taxon>Mermithida</taxon>
        <taxon>Mermithoidea</taxon>
        <taxon>Mermithidae</taxon>
        <taxon>Romanomermis</taxon>
    </lineage>
</organism>
<reference evidence="2" key="1">
    <citation type="submission" date="2022-11" db="UniProtKB">
        <authorList>
            <consortium name="WormBaseParasite"/>
        </authorList>
    </citation>
    <scope>IDENTIFICATION</scope>
</reference>
<evidence type="ECO:0000313" key="2">
    <source>
        <dbReference type="WBParaSite" id="nRc.2.0.1.t19264-RA"/>
    </source>
</evidence>